<proteinExistence type="predicted"/>
<dbReference type="EMBL" id="AYYF01001483">
    <property type="protein sequence ID" value="ETK11759.1"/>
    <property type="molecule type" value="Genomic_DNA"/>
</dbReference>
<comment type="caution">
    <text evidence="1">The sequence shown here is derived from an EMBL/GenBank/DDBJ whole genome shotgun (WGS) entry which is preliminary data.</text>
</comment>
<reference evidence="1 2" key="1">
    <citation type="submission" date="2013-11" db="EMBL/GenBank/DDBJ databases">
        <title>Single cell genomics of uncultured Tannerella BU063 (oral taxon 286).</title>
        <authorList>
            <person name="Beall C.J."/>
            <person name="Campbell A.G."/>
            <person name="Griffen A.L."/>
            <person name="Podar M."/>
            <person name="Leys E.J."/>
        </authorList>
    </citation>
    <scope>NUCLEOTIDE SEQUENCE [LARGE SCALE GENOMIC DNA]</scope>
    <source>
        <strain evidence="1">Cell 8/11</strain>
    </source>
</reference>
<organism evidence="1 2">
    <name type="scientific">Tannerella sp. oral taxon BU063 isolate Cell 8/11</name>
    <dbReference type="NCBI Taxonomy" id="1411915"/>
    <lineage>
        <taxon>Bacteria</taxon>
        <taxon>Pseudomonadati</taxon>
        <taxon>Bacteroidota</taxon>
        <taxon>Bacteroidia</taxon>
        <taxon>Bacteroidales</taxon>
        <taxon>Tannerellaceae</taxon>
        <taxon>Tannerella</taxon>
    </lineage>
</organism>
<accession>W2CX24</accession>
<dbReference type="PANTHER" id="PTHR30595">
    <property type="entry name" value="GLPR-RELATED TRANSCRIPTIONAL REPRESSOR"/>
    <property type="match status" value="1"/>
</dbReference>
<sequence>MQNAILADLDELAVAKARVMYKKVHSKIPANEIDGWSVEELLSNSGVMIEGKLTRAAIILLGKPTAVFKLRPAVVEVTWTLCDAKEDVVDYEHFTAPFILTVDEILSKIRNLTMRELLGGTLFPDTMKQYDDYSIREALHNAITHQDYTLQEYINFVENPGNVYYENGGSFIPSTLQKALAIRGPQRHFRDECLCKAMVHFNMIDTVSRGIKNISNEQWRRYFPMLDYEIDAANKVVGVRLYGNAINEKYTKILKENKTLTLQECIALDAVQKGHQINKDTAKELLDKGLIKREYPNYQISLGVAKMTHQLPEYTRVSRLERSKLKQMGGIWVGNRIYGVLMDTHLYPLQEQKFIKPKSKVIQVVFGSVMTRHIAK</sequence>
<dbReference type="PANTHER" id="PTHR30595:SF6">
    <property type="entry name" value="SCHLAFEN ALBA-2 DOMAIN-CONTAINING PROTEIN"/>
    <property type="match status" value="1"/>
</dbReference>
<dbReference type="AlphaFoldDB" id="W2CX24"/>
<evidence type="ECO:0000313" key="1">
    <source>
        <dbReference type="EMBL" id="ETK11759.1"/>
    </source>
</evidence>
<dbReference type="Proteomes" id="UP000034980">
    <property type="component" value="Unassembled WGS sequence"/>
</dbReference>
<dbReference type="Gene3D" id="3.30.565.60">
    <property type="match status" value="1"/>
</dbReference>
<gene>
    <name evidence="1" type="ORF">T235_13685</name>
</gene>
<evidence type="ECO:0008006" key="3">
    <source>
        <dbReference type="Google" id="ProtNLM"/>
    </source>
</evidence>
<dbReference type="PATRIC" id="fig|1411915.3.peg.1539"/>
<dbReference type="InterPro" id="IPR038475">
    <property type="entry name" value="RecG_C_sf"/>
</dbReference>
<protein>
    <recommendedName>
        <fullName evidence="3">ATP-dependent DNA helicase RecG C-terminal domain-containing protein</fullName>
    </recommendedName>
</protein>
<evidence type="ECO:0000313" key="2">
    <source>
        <dbReference type="Proteomes" id="UP000034980"/>
    </source>
</evidence>
<name>W2CX24_9BACT</name>